<keyword evidence="2" id="KW-0862">Zinc</keyword>
<dbReference type="Proteomes" id="UP001208570">
    <property type="component" value="Unassembled WGS sequence"/>
</dbReference>
<dbReference type="Pfam" id="PF13923">
    <property type="entry name" value="zf-C3HC4_2"/>
    <property type="match status" value="1"/>
</dbReference>
<dbReference type="GO" id="GO:0006275">
    <property type="term" value="P:regulation of DNA replication"/>
    <property type="evidence" value="ECO:0007669"/>
    <property type="project" value="InterPro"/>
</dbReference>
<evidence type="ECO:0000259" key="6">
    <source>
        <dbReference type="PROSITE" id="PS50089"/>
    </source>
</evidence>
<accession>A0AAD9JWI1</accession>
<protein>
    <recommendedName>
        <fullName evidence="6">RING-type domain-containing protein</fullName>
    </recommendedName>
</protein>
<dbReference type="SMART" id="SM00184">
    <property type="entry name" value="RING"/>
    <property type="match status" value="1"/>
</dbReference>
<sequence length="662" mass="73116">MNSKPGTTAATIAFTLPVSCQICLGKVKQPVVCPNQHVFCGPCMELWLQRNQQCPTCRVYITEENPCRKVLGGLNPETTPAENFCQKELRRARMELIYKDYENEIDHLEGELEATKQDNRELRSYIHGNKNHKTPPSPVSTSTTDQDRTTISLLNNKLKDAMQLYEKVQKDLDKYKKENIVFKEKNRDLERENQTLRLELTNRSPRRFGRFTVATLESKLESSEKQITKLEKALERSDEYIEDLEKQLQNGCQSIRKSGSSKVKGRLFTDSDLDFSRTDSNLNDSELPSRISNISEPISELVSDVRFDDSDLSMKLAGRKTNQGQSSFDLDIPSPLSKSSKPYTDTDATEDSCGLGTDDTFVLPKPSMSKTSGATLDSCKKKLRFAFADDQNFRGSHSKDIAQQHDNVKAKVRFSVDVEHSALNSSDPNVSMTPDLEDCFRIMDEAKRKLEERQHPISLSGGGVTSAYTSLAGSLMSAPLAAEQQNRLYPQNMQATAAAGMNNTPSTGDHYKLATSESAMSKLSVPGKPLMGQCHVPGVTKSDIFAVNSQLQNGLFSIPSASQSVSMLHMTRPQVSLSGNGLLTKNINVLQQDGIGGFSAGSSVFTGALPSTMPRLHTHTLEGSTFSQPTQSMQYGADVVSSAAFLSNKRTITGFSDFTTSQ</sequence>
<dbReference type="GO" id="GO:0008270">
    <property type="term" value="F:zinc ion binding"/>
    <property type="evidence" value="ECO:0007669"/>
    <property type="project" value="UniProtKB-KW"/>
</dbReference>
<dbReference type="CDD" id="cd16562">
    <property type="entry name" value="RING-HC_RNF219"/>
    <property type="match status" value="1"/>
</dbReference>
<evidence type="ECO:0000256" key="5">
    <source>
        <dbReference type="SAM" id="MobiDB-lite"/>
    </source>
</evidence>
<dbReference type="AlphaFoldDB" id="A0AAD9JWI1"/>
<gene>
    <name evidence="7" type="ORF">LSH36_136g02033</name>
</gene>
<keyword evidence="8" id="KW-1185">Reference proteome</keyword>
<organism evidence="7 8">
    <name type="scientific">Paralvinella palmiformis</name>
    <dbReference type="NCBI Taxonomy" id="53620"/>
    <lineage>
        <taxon>Eukaryota</taxon>
        <taxon>Metazoa</taxon>
        <taxon>Spiralia</taxon>
        <taxon>Lophotrochozoa</taxon>
        <taxon>Annelida</taxon>
        <taxon>Polychaeta</taxon>
        <taxon>Sedentaria</taxon>
        <taxon>Canalipalpata</taxon>
        <taxon>Terebellida</taxon>
        <taxon>Terebelliformia</taxon>
        <taxon>Alvinellidae</taxon>
        <taxon>Paralvinella</taxon>
    </lineage>
</organism>
<proteinExistence type="predicted"/>
<dbReference type="PANTHER" id="PTHR14609">
    <property type="entry name" value="RING FINGER PROTEIN 219"/>
    <property type="match status" value="1"/>
</dbReference>
<dbReference type="InterPro" id="IPR035691">
    <property type="entry name" value="OBI1_RING-HC"/>
</dbReference>
<feature type="coiled-coil region" evidence="4">
    <location>
        <begin position="151"/>
        <end position="250"/>
    </location>
</feature>
<evidence type="ECO:0000313" key="7">
    <source>
        <dbReference type="EMBL" id="KAK2160304.1"/>
    </source>
</evidence>
<dbReference type="PANTHER" id="PTHR14609:SF1">
    <property type="entry name" value="ORC UBIQUITIN LIGASE 1"/>
    <property type="match status" value="1"/>
</dbReference>
<dbReference type="Gene3D" id="3.30.40.10">
    <property type="entry name" value="Zinc/RING finger domain, C3HC4 (zinc finger)"/>
    <property type="match status" value="1"/>
</dbReference>
<name>A0AAD9JWI1_9ANNE</name>
<evidence type="ECO:0000256" key="4">
    <source>
        <dbReference type="SAM" id="Coils"/>
    </source>
</evidence>
<comment type="caution">
    <text evidence="7">The sequence shown here is derived from an EMBL/GenBank/DDBJ whole genome shotgun (WGS) entry which is preliminary data.</text>
</comment>
<feature type="coiled-coil region" evidence="4">
    <location>
        <begin position="91"/>
        <end position="125"/>
    </location>
</feature>
<dbReference type="GO" id="GO:0004842">
    <property type="term" value="F:ubiquitin-protein transferase activity"/>
    <property type="evidence" value="ECO:0007669"/>
    <property type="project" value="InterPro"/>
</dbReference>
<dbReference type="SUPFAM" id="SSF57850">
    <property type="entry name" value="RING/U-box"/>
    <property type="match status" value="1"/>
</dbReference>
<dbReference type="InterPro" id="IPR039209">
    <property type="entry name" value="OBI1"/>
</dbReference>
<keyword evidence="1 3" id="KW-0479">Metal-binding</keyword>
<evidence type="ECO:0000313" key="8">
    <source>
        <dbReference type="Proteomes" id="UP001208570"/>
    </source>
</evidence>
<feature type="region of interest" description="Disordered" evidence="5">
    <location>
        <begin position="318"/>
        <end position="366"/>
    </location>
</feature>
<dbReference type="GO" id="GO:0006513">
    <property type="term" value="P:protein monoubiquitination"/>
    <property type="evidence" value="ECO:0007669"/>
    <property type="project" value="InterPro"/>
</dbReference>
<reference evidence="7" key="1">
    <citation type="journal article" date="2023" name="Mol. Biol. Evol.">
        <title>Third-Generation Sequencing Reveals the Adaptive Role of the Epigenome in Three Deep-Sea Polychaetes.</title>
        <authorList>
            <person name="Perez M."/>
            <person name="Aroh O."/>
            <person name="Sun Y."/>
            <person name="Lan Y."/>
            <person name="Juniper S.K."/>
            <person name="Young C.R."/>
            <person name="Angers B."/>
            <person name="Qian P.Y."/>
        </authorList>
    </citation>
    <scope>NUCLEOTIDE SEQUENCE</scope>
    <source>
        <strain evidence="7">P08H-3</strain>
    </source>
</reference>
<evidence type="ECO:0000256" key="2">
    <source>
        <dbReference type="ARBA" id="ARBA00022833"/>
    </source>
</evidence>
<keyword evidence="4" id="KW-0175">Coiled coil</keyword>
<dbReference type="InterPro" id="IPR013083">
    <property type="entry name" value="Znf_RING/FYVE/PHD"/>
</dbReference>
<feature type="region of interest" description="Disordered" evidence="5">
    <location>
        <begin position="126"/>
        <end position="147"/>
    </location>
</feature>
<dbReference type="InterPro" id="IPR001841">
    <property type="entry name" value="Znf_RING"/>
</dbReference>
<evidence type="ECO:0000256" key="3">
    <source>
        <dbReference type="PROSITE-ProRule" id="PRU00175"/>
    </source>
</evidence>
<keyword evidence="1 3" id="KW-0863">Zinc-finger</keyword>
<feature type="domain" description="RING-type" evidence="6">
    <location>
        <begin position="20"/>
        <end position="58"/>
    </location>
</feature>
<dbReference type="PROSITE" id="PS50089">
    <property type="entry name" value="ZF_RING_2"/>
    <property type="match status" value="1"/>
</dbReference>
<dbReference type="EMBL" id="JAODUP010000136">
    <property type="protein sequence ID" value="KAK2160304.1"/>
    <property type="molecule type" value="Genomic_DNA"/>
</dbReference>
<evidence type="ECO:0000256" key="1">
    <source>
        <dbReference type="ARBA" id="ARBA00022771"/>
    </source>
</evidence>